<dbReference type="Proteomes" id="UP000054908">
    <property type="component" value="Unassembled WGS sequence"/>
</dbReference>
<reference evidence="1 2" key="1">
    <citation type="submission" date="2015-11" db="EMBL/GenBank/DDBJ databases">
        <title>Genomic analysis of 38 Legionella species identifies large and diverse effector repertoires.</title>
        <authorList>
            <person name="Burstein D."/>
            <person name="Amaro F."/>
            <person name="Zusman T."/>
            <person name="Lifshitz Z."/>
            <person name="Cohen O."/>
            <person name="Gilbert J.A."/>
            <person name="Pupko T."/>
            <person name="Shuman H.A."/>
            <person name="Segal G."/>
        </authorList>
    </citation>
    <scope>NUCLEOTIDE SEQUENCE [LARGE SCALE GENOMIC DNA]</scope>
    <source>
        <strain evidence="1 2">PX-1-G2-E2</strain>
    </source>
</reference>
<dbReference type="AlphaFoldDB" id="A0A0W0WBF4"/>
<dbReference type="RefSeq" id="WP_058451649.1">
    <property type="nucleotide sequence ID" value="NZ_CAAAIB010000015.1"/>
</dbReference>
<dbReference type="PATRIC" id="fig|466.6.peg.895"/>
<dbReference type="STRING" id="466.Lmac_0838"/>
<dbReference type="EMBL" id="LNYL01000022">
    <property type="protein sequence ID" value="KTD29663.1"/>
    <property type="molecule type" value="Genomic_DNA"/>
</dbReference>
<accession>A0A0W0WBF4</accession>
<evidence type="ECO:0000313" key="1">
    <source>
        <dbReference type="EMBL" id="KTD29663.1"/>
    </source>
</evidence>
<protein>
    <submittedName>
        <fullName evidence="1">Uncharacterized protein</fullName>
    </submittedName>
</protein>
<proteinExistence type="predicted"/>
<gene>
    <name evidence="1" type="ORF">Lmac_0838</name>
</gene>
<keyword evidence="2" id="KW-1185">Reference proteome</keyword>
<name>A0A0W0WBF4_9GAMM</name>
<comment type="caution">
    <text evidence="1">The sequence shown here is derived from an EMBL/GenBank/DDBJ whole genome shotgun (WGS) entry which is preliminary data.</text>
</comment>
<evidence type="ECO:0000313" key="2">
    <source>
        <dbReference type="Proteomes" id="UP000054908"/>
    </source>
</evidence>
<organism evidence="1 2">
    <name type="scientific">Legionella maceachernii</name>
    <dbReference type="NCBI Taxonomy" id="466"/>
    <lineage>
        <taxon>Bacteria</taxon>
        <taxon>Pseudomonadati</taxon>
        <taxon>Pseudomonadota</taxon>
        <taxon>Gammaproteobacteria</taxon>
        <taxon>Legionellales</taxon>
        <taxon>Legionellaceae</taxon>
        <taxon>Legionella</taxon>
    </lineage>
</organism>
<sequence length="315" mass="32830">MVSNNAVNTTLSGQSGTGAFTGNLSPSLTTPRVINGLYDVNANSMFSFSPVTSAVNNLNIINSITGQPPQLTAVGADPNIGMYLASKGSYQITLFGALDGTNPLLLVNGTGYQHVTAFNFANTSAVRNVTFQDADGTVSYLTDRDWVRLGTANASNSATITFTGLTGYTNYMLVWDSLFAGTNGATLAFQGSINNGSSWLSTAPAYYQQSCFYTGATVSAGSDITTLTSAVLSSSLSNIGTNVCGGSLVLANLSLTTGSRPTAVGMTQYVNTTPTIAGMNYWFQIRDPGSPVNAIRIFMSTGVIVSGTVQIYGMK</sequence>